<dbReference type="EMBL" id="VSRR010005104">
    <property type="protein sequence ID" value="MPC41557.1"/>
    <property type="molecule type" value="Genomic_DNA"/>
</dbReference>
<organism evidence="1 2">
    <name type="scientific">Portunus trituberculatus</name>
    <name type="common">Swimming crab</name>
    <name type="synonym">Neptunus trituberculatus</name>
    <dbReference type="NCBI Taxonomy" id="210409"/>
    <lineage>
        <taxon>Eukaryota</taxon>
        <taxon>Metazoa</taxon>
        <taxon>Ecdysozoa</taxon>
        <taxon>Arthropoda</taxon>
        <taxon>Crustacea</taxon>
        <taxon>Multicrustacea</taxon>
        <taxon>Malacostraca</taxon>
        <taxon>Eumalacostraca</taxon>
        <taxon>Eucarida</taxon>
        <taxon>Decapoda</taxon>
        <taxon>Pleocyemata</taxon>
        <taxon>Brachyura</taxon>
        <taxon>Eubrachyura</taxon>
        <taxon>Portunoidea</taxon>
        <taxon>Portunidae</taxon>
        <taxon>Portuninae</taxon>
        <taxon>Portunus</taxon>
    </lineage>
</organism>
<accession>A0A5B7F7P5</accession>
<sequence length="93" mass="10801">MKKEVRSRRQKEARILKRTPYLHISTHYSTPPSQECSISTHNSTPSLFHPYIKLTHPLNAFTPPTSFLHTSIRFQRLFHSPSTYRLHSALSGD</sequence>
<evidence type="ECO:0000313" key="1">
    <source>
        <dbReference type="EMBL" id="MPC41557.1"/>
    </source>
</evidence>
<comment type="caution">
    <text evidence="1">The sequence shown here is derived from an EMBL/GenBank/DDBJ whole genome shotgun (WGS) entry which is preliminary data.</text>
</comment>
<protein>
    <submittedName>
        <fullName evidence="1">Uncharacterized protein</fullName>
    </submittedName>
</protein>
<reference evidence="1 2" key="1">
    <citation type="submission" date="2019-05" db="EMBL/GenBank/DDBJ databases">
        <title>Another draft genome of Portunus trituberculatus and its Hox gene families provides insights of decapod evolution.</title>
        <authorList>
            <person name="Jeong J.-H."/>
            <person name="Song I."/>
            <person name="Kim S."/>
            <person name="Choi T."/>
            <person name="Kim D."/>
            <person name="Ryu S."/>
            <person name="Kim W."/>
        </authorList>
    </citation>
    <scope>NUCLEOTIDE SEQUENCE [LARGE SCALE GENOMIC DNA]</scope>
    <source>
        <tissue evidence="1">Muscle</tissue>
    </source>
</reference>
<gene>
    <name evidence="1" type="ORF">E2C01_035156</name>
</gene>
<keyword evidence="2" id="KW-1185">Reference proteome</keyword>
<name>A0A5B7F7P5_PORTR</name>
<dbReference type="Proteomes" id="UP000324222">
    <property type="component" value="Unassembled WGS sequence"/>
</dbReference>
<evidence type="ECO:0000313" key="2">
    <source>
        <dbReference type="Proteomes" id="UP000324222"/>
    </source>
</evidence>
<dbReference type="AlphaFoldDB" id="A0A5B7F7P5"/>
<proteinExistence type="predicted"/>